<gene>
    <name evidence="2" type="ORF">VE01_10361</name>
</gene>
<evidence type="ECO:0000256" key="1">
    <source>
        <dbReference type="SAM" id="SignalP"/>
    </source>
</evidence>
<dbReference type="EMBL" id="KV460285">
    <property type="protein sequence ID" value="OBT91589.1"/>
    <property type="molecule type" value="Genomic_DNA"/>
</dbReference>
<reference evidence="2 3" key="1">
    <citation type="submission" date="2016-03" db="EMBL/GenBank/DDBJ databases">
        <title>Comparative genomics of Pseudogymnoascus destructans, the fungus causing white-nose syndrome of bats.</title>
        <authorList>
            <person name="Palmer J.M."/>
            <person name="Drees K.P."/>
            <person name="Foster J.T."/>
            <person name="Lindner D.L."/>
        </authorList>
    </citation>
    <scope>NUCLEOTIDE SEQUENCE [LARGE SCALE GENOMIC DNA]</scope>
    <source>
        <strain evidence="2 3">UAMH 10579</strain>
    </source>
</reference>
<name>A0A1B8G6X8_9PEZI</name>
<dbReference type="OrthoDB" id="4509278at2759"/>
<feature type="signal peptide" evidence="1">
    <location>
        <begin position="1"/>
        <end position="18"/>
    </location>
</feature>
<organism evidence="2 3">
    <name type="scientific">Pseudogymnoascus verrucosus</name>
    <dbReference type="NCBI Taxonomy" id="342668"/>
    <lineage>
        <taxon>Eukaryota</taxon>
        <taxon>Fungi</taxon>
        <taxon>Dikarya</taxon>
        <taxon>Ascomycota</taxon>
        <taxon>Pezizomycotina</taxon>
        <taxon>Leotiomycetes</taxon>
        <taxon>Thelebolales</taxon>
        <taxon>Thelebolaceae</taxon>
        <taxon>Pseudogymnoascus</taxon>
    </lineage>
</organism>
<evidence type="ECO:0000313" key="3">
    <source>
        <dbReference type="Proteomes" id="UP000091956"/>
    </source>
</evidence>
<keyword evidence="3" id="KW-1185">Reference proteome</keyword>
<dbReference type="GeneID" id="28843747"/>
<accession>A0A1B8G6X8</accession>
<protein>
    <submittedName>
        <fullName evidence="2">Uncharacterized protein</fullName>
    </submittedName>
</protein>
<feature type="chain" id="PRO_5008608265" evidence="1">
    <location>
        <begin position="19"/>
        <end position="153"/>
    </location>
</feature>
<dbReference type="Proteomes" id="UP000091956">
    <property type="component" value="Unassembled WGS sequence"/>
</dbReference>
<reference evidence="3" key="2">
    <citation type="journal article" date="2018" name="Nat. Commun.">
        <title>Extreme sensitivity to ultraviolet light in the fungal pathogen causing white-nose syndrome of bats.</title>
        <authorList>
            <person name="Palmer J.M."/>
            <person name="Drees K.P."/>
            <person name="Foster J.T."/>
            <person name="Lindner D.L."/>
        </authorList>
    </citation>
    <scope>NUCLEOTIDE SEQUENCE [LARGE SCALE GENOMIC DNA]</scope>
    <source>
        <strain evidence="3">UAMH 10579</strain>
    </source>
</reference>
<evidence type="ECO:0000313" key="2">
    <source>
        <dbReference type="EMBL" id="OBT91589.1"/>
    </source>
</evidence>
<sequence>MRFTLPTIALILSGTALALPAAEQLDKRDTVQTVHLTFHGGPASYEMAFPADGTIHPTNHDFAVSIIDAPDYLALSDCTFHTAGQQTLVGGMSATGVQQVIIGPPQPITGVSCYGTCVGTYGKCYDSNNQFIGPCCNGYCAATLCRPWINPSA</sequence>
<keyword evidence="1" id="KW-0732">Signal</keyword>
<dbReference type="AlphaFoldDB" id="A0A1B8G6X8"/>
<dbReference type="RefSeq" id="XP_018125322.1">
    <property type="nucleotide sequence ID" value="XM_018279760.2"/>
</dbReference>
<proteinExistence type="predicted"/>